<accession>A0A255GIW6</accession>
<dbReference type="EMBL" id="NMVO01000012">
    <property type="protein sequence ID" value="OYO14283.1"/>
    <property type="molecule type" value="Genomic_DNA"/>
</dbReference>
<dbReference type="PANTHER" id="PTHR34822">
    <property type="entry name" value="GRPB DOMAIN PROTEIN (AFU_ORTHOLOGUE AFUA_1G01530)"/>
    <property type="match status" value="1"/>
</dbReference>
<dbReference type="Gene3D" id="3.30.460.10">
    <property type="entry name" value="Beta Polymerase, domain 2"/>
    <property type="match status" value="1"/>
</dbReference>
<proteinExistence type="predicted"/>
<dbReference type="Proteomes" id="UP000215896">
    <property type="component" value="Unassembled WGS sequence"/>
</dbReference>
<dbReference type="SUPFAM" id="SSF81301">
    <property type="entry name" value="Nucleotidyltransferase"/>
    <property type="match status" value="1"/>
</dbReference>
<dbReference type="RefSeq" id="WP_094405157.1">
    <property type="nucleotide sequence ID" value="NZ_NMVO01000012.1"/>
</dbReference>
<dbReference type="OrthoDB" id="9799092at2"/>
<gene>
    <name evidence="1" type="ORF">CGZ94_06540</name>
</gene>
<protein>
    <recommendedName>
        <fullName evidence="3">GrpB family protein</fullName>
    </recommendedName>
</protein>
<dbReference type="InterPro" id="IPR007344">
    <property type="entry name" value="GrpB/CoaE"/>
</dbReference>
<dbReference type="AlphaFoldDB" id="A0A255GIW6"/>
<organism evidence="1 2">
    <name type="scientific">Enemella evansiae</name>
    <dbReference type="NCBI Taxonomy" id="2016499"/>
    <lineage>
        <taxon>Bacteria</taxon>
        <taxon>Bacillati</taxon>
        <taxon>Actinomycetota</taxon>
        <taxon>Actinomycetes</taxon>
        <taxon>Propionibacteriales</taxon>
        <taxon>Propionibacteriaceae</taxon>
        <taxon>Enemella</taxon>
    </lineage>
</organism>
<sequence length="188" mass="19901">MITVVDHDPGWAEAFRGLRDRYAGALDVAGVPVVGIEHVGSTAVPGLAAKPVIDVDIIVAAEQVEAASDVLLGLGFRPLGELGIPERWAFAQPADWPRTNTYVIVAGSLSLRNHLAVRDTLRADPELRDAYGAVKQRVAAAAEDLDAYIRDKNAIVQQILTAAGLTAAERAATDANQIPPGAGRRVPR</sequence>
<evidence type="ECO:0008006" key="3">
    <source>
        <dbReference type="Google" id="ProtNLM"/>
    </source>
</evidence>
<evidence type="ECO:0000313" key="1">
    <source>
        <dbReference type="EMBL" id="OYO14283.1"/>
    </source>
</evidence>
<dbReference type="PANTHER" id="PTHR34822:SF1">
    <property type="entry name" value="GRPB FAMILY PROTEIN"/>
    <property type="match status" value="1"/>
</dbReference>
<dbReference type="Pfam" id="PF04229">
    <property type="entry name" value="GrpB"/>
    <property type="match status" value="1"/>
</dbReference>
<evidence type="ECO:0000313" key="2">
    <source>
        <dbReference type="Proteomes" id="UP000215896"/>
    </source>
</evidence>
<dbReference type="InterPro" id="IPR043519">
    <property type="entry name" value="NT_sf"/>
</dbReference>
<name>A0A255GIW6_9ACTN</name>
<comment type="caution">
    <text evidence="1">The sequence shown here is derived from an EMBL/GenBank/DDBJ whole genome shotgun (WGS) entry which is preliminary data.</text>
</comment>
<reference evidence="1 2" key="1">
    <citation type="submission" date="2017-07" db="EMBL/GenBank/DDBJ databases">
        <title>Draft whole genome sequences of clinical Proprionibacteriaceae strains.</title>
        <authorList>
            <person name="Bernier A.-M."/>
            <person name="Bernard K."/>
            <person name="Domingo M.-C."/>
        </authorList>
    </citation>
    <scope>NUCLEOTIDE SEQUENCE [LARGE SCALE GENOMIC DNA]</scope>
    <source>
        <strain evidence="1 2">NML 030167</strain>
    </source>
</reference>
<keyword evidence="2" id="KW-1185">Reference proteome</keyword>